<dbReference type="HOGENOM" id="CLU_2179499_0_0_0"/>
<keyword evidence="2" id="KW-0614">Plasmid</keyword>
<sequence>MFVKRLLMVILILFLFFSLPISKQEQYLNTAYTFVRNAVVFVSKAVINFFKSHKEDIKRNKIILQKNIEKDIETLNKSIPQGSVDKALDSYVNTLVNTVNDFSKKDGKH</sequence>
<proteinExistence type="predicted"/>
<protein>
    <submittedName>
        <fullName evidence="2">Uncharacterized protein</fullName>
    </submittedName>
</protein>
<dbReference type="Proteomes" id="UP000001520">
    <property type="component" value="Plasmid megaplasmid pDF308"/>
</dbReference>
<keyword evidence="3" id="KW-1185">Reference proteome</keyword>
<organism evidence="2 3">
    <name type="scientific">Deferribacter desulfuricans (strain DSM 14783 / JCM 11476 / NBRC 101012 / SSM1)</name>
    <dbReference type="NCBI Taxonomy" id="639282"/>
    <lineage>
        <taxon>Bacteria</taxon>
        <taxon>Pseudomonadati</taxon>
        <taxon>Deferribacterota</taxon>
        <taxon>Deferribacteres</taxon>
        <taxon>Deferribacterales</taxon>
        <taxon>Deferribacteraceae</taxon>
        <taxon>Deferribacter</taxon>
    </lineage>
</organism>
<dbReference type="AlphaFoldDB" id="D3PF49"/>
<keyword evidence="1" id="KW-1133">Transmembrane helix</keyword>
<feature type="transmembrane region" description="Helical" evidence="1">
    <location>
        <begin position="32"/>
        <end position="50"/>
    </location>
</feature>
<dbReference type="EMBL" id="AP011530">
    <property type="protein sequence ID" value="BAI81841.1"/>
    <property type="molecule type" value="Genomic_DNA"/>
</dbReference>
<gene>
    <name evidence="2" type="ordered locus">DEFDS_P221</name>
</gene>
<dbReference type="RefSeq" id="WP_013009053.1">
    <property type="nucleotide sequence ID" value="NC_013940.1"/>
</dbReference>
<evidence type="ECO:0000313" key="2">
    <source>
        <dbReference type="EMBL" id="BAI81841.1"/>
    </source>
</evidence>
<reference evidence="2 3" key="1">
    <citation type="journal article" date="2010" name="DNA Res.">
        <title>Bacterial lifestyle in a deep-sea hydrothermal vent chimney revealed by the genome sequence of the thermophilic bacterium Deferribacter desulfuricans SSM1.</title>
        <authorList>
            <person name="Takaki Y."/>
            <person name="Shimamura S."/>
            <person name="Nakagawa S."/>
            <person name="Fukuhara Y."/>
            <person name="Horikawa H."/>
            <person name="Ankai A."/>
            <person name="Harada T."/>
            <person name="Hosoyama A."/>
            <person name="Oguchi A."/>
            <person name="Fukui S."/>
            <person name="Fujita N."/>
            <person name="Takami H."/>
            <person name="Takai K."/>
        </authorList>
    </citation>
    <scope>NUCLEOTIDE SEQUENCE [LARGE SCALE GENOMIC DNA]</scope>
    <source>
        <strain evidence="3">DSM 14783 / JCM 11476 / NBRC 101012 / SSM1</strain>
        <plasmid evidence="3">Plasmid megaplasmid pDF308</plasmid>
    </source>
</reference>
<geneLocation type="plasmid" evidence="2 3">
    <name>megaplasmid pDF308</name>
</geneLocation>
<accession>D3PF49</accession>
<dbReference type="KEGG" id="ddf:DEFDS_P221"/>
<name>D3PF49_DEFDS</name>
<evidence type="ECO:0000256" key="1">
    <source>
        <dbReference type="SAM" id="Phobius"/>
    </source>
</evidence>
<keyword evidence="1" id="KW-0812">Transmembrane</keyword>
<keyword evidence="1" id="KW-0472">Membrane</keyword>
<evidence type="ECO:0000313" key="3">
    <source>
        <dbReference type="Proteomes" id="UP000001520"/>
    </source>
</evidence>